<dbReference type="InterPro" id="IPR036866">
    <property type="entry name" value="RibonucZ/Hydroxyglut_hydro"/>
</dbReference>
<dbReference type="PANTHER" id="PTHR43546:SF3">
    <property type="entry name" value="UPF0173 METAL-DEPENDENT HYDROLASE MJ1163"/>
    <property type="match status" value="1"/>
</dbReference>
<evidence type="ECO:0000313" key="7">
    <source>
        <dbReference type="EMBL" id="AKV79543.1"/>
    </source>
</evidence>
<dbReference type="EMBL" id="CP012174">
    <property type="protein sequence ID" value="AKV79543.1"/>
    <property type="molecule type" value="Genomic_DNA"/>
</dbReference>
<evidence type="ECO:0000259" key="3">
    <source>
        <dbReference type="SMART" id="SM00849"/>
    </source>
</evidence>
<evidence type="ECO:0000256" key="2">
    <source>
        <dbReference type="HAMAP-Rule" id="MF_00457"/>
    </source>
</evidence>
<evidence type="ECO:0000313" key="6">
    <source>
        <dbReference type="EMBL" id="AKV77293.1"/>
    </source>
</evidence>
<evidence type="ECO:0000313" key="13">
    <source>
        <dbReference type="Proteomes" id="UP000062398"/>
    </source>
</evidence>
<evidence type="ECO:0000313" key="5">
    <source>
        <dbReference type="EMBL" id="AKV75054.1"/>
    </source>
</evidence>
<dbReference type="Proteomes" id="UP000061362">
    <property type="component" value="Chromosome"/>
</dbReference>
<dbReference type="Proteomes" id="UP000068832">
    <property type="component" value="Chromosome"/>
</dbReference>
<name>A0A088E976_9CREN</name>
<dbReference type="PANTHER" id="PTHR43546">
    <property type="entry name" value="UPF0173 METAL-DEPENDENT HYDROLASE MJ1163-RELATED"/>
    <property type="match status" value="1"/>
</dbReference>
<dbReference type="EMBL" id="CP012173">
    <property type="protein sequence ID" value="AKV77293.1"/>
    <property type="molecule type" value="Genomic_DNA"/>
</dbReference>
<evidence type="ECO:0000313" key="4">
    <source>
        <dbReference type="EMBL" id="AIM28247.1"/>
    </source>
</evidence>
<dbReference type="Proteomes" id="UP000056255">
    <property type="component" value="Chromosome"/>
</dbReference>
<comment type="similarity">
    <text evidence="2">Belongs to the UPF0173 family.</text>
</comment>
<evidence type="ECO:0000313" key="10">
    <source>
        <dbReference type="Proteomes" id="UP000029084"/>
    </source>
</evidence>
<dbReference type="SMR" id="A0A088E976"/>
<evidence type="ECO:0000256" key="1">
    <source>
        <dbReference type="ARBA" id="ARBA00022801"/>
    </source>
</evidence>
<reference evidence="4 10" key="1">
    <citation type="journal article" date="2014" name="J. Bacteriol.">
        <title>Role of an Archaeal PitA Transporter in the Copper and Arsenic Resistance of Metallosphaera sedula, an Extreme Thermoacidophile.</title>
        <authorList>
            <person name="McCarthy S."/>
            <person name="Ai C."/>
            <person name="Wheaton G."/>
            <person name="Tevatia R."/>
            <person name="Eckrich V."/>
            <person name="Kelly R."/>
            <person name="Blum P."/>
        </authorList>
    </citation>
    <scope>NUCLEOTIDE SEQUENCE [LARGE SCALE GENOMIC DNA]</scope>
    <source>
        <strain evidence="4 10">CuR1</strain>
    </source>
</reference>
<dbReference type="OMA" id="MHYNTWP"/>
<dbReference type="Pfam" id="PF12706">
    <property type="entry name" value="Lactamase_B_2"/>
    <property type="match status" value="1"/>
</dbReference>
<protein>
    <recommendedName>
        <fullName evidence="2">UPF0173 metal-dependent hydrolase HA72_2125</fullName>
    </recommendedName>
</protein>
<dbReference type="EMBL" id="CP012172">
    <property type="protein sequence ID" value="AKV75054.1"/>
    <property type="molecule type" value="Genomic_DNA"/>
</dbReference>
<dbReference type="InterPro" id="IPR050114">
    <property type="entry name" value="UPF0173_UPF0282_UlaG_hydrolase"/>
</dbReference>
<dbReference type="Proteomes" id="UP000029084">
    <property type="component" value="Chromosome"/>
</dbReference>
<dbReference type="EMBL" id="CP012175">
    <property type="protein sequence ID" value="AKV81788.1"/>
    <property type="molecule type" value="Genomic_DNA"/>
</dbReference>
<evidence type="ECO:0000313" key="15">
    <source>
        <dbReference type="Proteomes" id="UP000068832"/>
    </source>
</evidence>
<evidence type="ECO:0000313" key="14">
    <source>
        <dbReference type="Proteomes" id="UP000062475"/>
    </source>
</evidence>
<dbReference type="EMBL" id="CP008822">
    <property type="protein sequence ID" value="AIM28247.1"/>
    <property type="molecule type" value="Genomic_DNA"/>
</dbReference>
<dbReference type="RefSeq" id="WP_012022051.1">
    <property type="nucleotide sequence ID" value="NZ_AP019770.1"/>
</dbReference>
<reference evidence="12 13" key="2">
    <citation type="journal article" date="2015" name="Genome Announc.">
        <title>Complete Genome Sequences of Evolved Arsenate-Resistant Metallosphaera sedula Strains.</title>
        <authorList>
            <person name="Ai C."/>
            <person name="McCarthy S."/>
            <person name="Schackwitz W."/>
            <person name="Martin J."/>
            <person name="Lipzen A."/>
            <person name="Blum P."/>
        </authorList>
    </citation>
    <scope>NUCLEOTIDE SEQUENCE [LARGE SCALE GENOMIC DNA]</scope>
    <source>
        <strain evidence="7 13">ARS120-1</strain>
        <strain evidence="8 12">ARS120-2</strain>
        <strain evidence="5 15">ARS50-1</strain>
        <strain evidence="6 14">ARS50-2</strain>
    </source>
</reference>
<evidence type="ECO:0000313" key="9">
    <source>
        <dbReference type="EMBL" id="AKV84021.1"/>
    </source>
</evidence>
<evidence type="ECO:0000313" key="12">
    <source>
        <dbReference type="Proteomes" id="UP000061362"/>
    </source>
</evidence>
<accession>A0A088E976</accession>
<organism evidence="4 10">
    <name type="scientific">Metallosphaera sedula</name>
    <dbReference type="NCBI Taxonomy" id="43687"/>
    <lineage>
        <taxon>Archaea</taxon>
        <taxon>Thermoproteota</taxon>
        <taxon>Thermoprotei</taxon>
        <taxon>Sulfolobales</taxon>
        <taxon>Sulfolobaceae</taxon>
        <taxon>Metallosphaera</taxon>
    </lineage>
</organism>
<dbReference type="AlphaFoldDB" id="A0A088E976"/>
<dbReference type="Gene3D" id="3.60.15.10">
    <property type="entry name" value="Ribonuclease Z/Hydroxyacylglutathione hydrolase-like"/>
    <property type="match status" value="1"/>
</dbReference>
<dbReference type="OrthoDB" id="28313at2157"/>
<evidence type="ECO:0000313" key="11">
    <source>
        <dbReference type="Proteomes" id="UP000056255"/>
    </source>
</evidence>
<dbReference type="InterPro" id="IPR001279">
    <property type="entry name" value="Metallo-B-lactamas"/>
</dbReference>
<dbReference type="SUPFAM" id="SSF56281">
    <property type="entry name" value="Metallo-hydrolase/oxidoreductase"/>
    <property type="match status" value="1"/>
</dbReference>
<dbReference type="NCBIfam" id="NF001911">
    <property type="entry name" value="PRK00685.1"/>
    <property type="match status" value="1"/>
</dbReference>
<dbReference type="EMBL" id="CP012176">
    <property type="protein sequence ID" value="AKV84021.1"/>
    <property type="molecule type" value="Genomic_DNA"/>
</dbReference>
<dbReference type="Proteomes" id="UP000062475">
    <property type="component" value="Chromosome"/>
</dbReference>
<keyword evidence="1 2" id="KW-0378">Hydrolase</keyword>
<sequence>MSQIRWLGHAAVEILISGKRVIIDPLIKDNPLSPVKLNYLEGVSVVGVTHDHYDHLGDVVEILKMNSNAKLFATFDLEMYLVNQFKVPEAQLIPANVGGYVEHEGIRLALTKAVHSSEHSDPTGIVVSDGRTTIYHAGDTGLFEDMKLIGQVFQPDYALLPIGGRFTMDPRQAVIAVDMIKPRKAAIPIHFNTWDMIRVDPQEFVKGVKDKGYEAILLQPGQSIEL</sequence>
<gene>
    <name evidence="4" type="ORF">HA72_2125</name>
    <name evidence="5" type="ORF">MsedA_2174</name>
    <name evidence="6" type="ORF">MsedB_2176</name>
    <name evidence="7" type="ORF">MsedC_2174</name>
    <name evidence="8" type="ORF">MsedD_2175</name>
    <name evidence="9" type="ORF">MsedE_2176</name>
</gene>
<dbReference type="GO" id="GO:0016787">
    <property type="term" value="F:hydrolase activity"/>
    <property type="evidence" value="ECO:0007669"/>
    <property type="project" value="UniProtKB-UniRule"/>
</dbReference>
<dbReference type="InterPro" id="IPR022877">
    <property type="entry name" value="UPF0173"/>
</dbReference>
<dbReference type="HAMAP" id="MF_00457">
    <property type="entry name" value="UPF0173"/>
    <property type="match status" value="1"/>
</dbReference>
<dbReference type="Proteomes" id="UP000062398">
    <property type="component" value="Chromosome"/>
</dbReference>
<feature type="domain" description="Metallo-beta-lactamase" evidence="3">
    <location>
        <begin position="8"/>
        <end position="190"/>
    </location>
</feature>
<proteinExistence type="inferred from homology"/>
<reference evidence="9 11" key="3">
    <citation type="submission" date="2015-07" db="EMBL/GenBank/DDBJ databases">
        <title>Physiological, transcriptional responses and genome re-sequencing of acid resistant extremely thermoacidophilic Metallosphaera sedula SARC-M1.</title>
        <authorList>
            <person name="Ai C."/>
            <person name="McCarthy S."/>
            <person name="Eckrich V."/>
            <person name="Rudrappa D."/>
            <person name="Qiu G."/>
            <person name="Blum P."/>
        </authorList>
    </citation>
    <scope>NUCLEOTIDE SEQUENCE [LARGE SCALE GENOMIC DNA]</scope>
    <source>
        <strain evidence="9 11">SARC-M1</strain>
    </source>
</reference>
<evidence type="ECO:0000313" key="8">
    <source>
        <dbReference type="EMBL" id="AKV81788.1"/>
    </source>
</evidence>
<dbReference type="PATRIC" id="fig|43687.5.peg.2282"/>
<dbReference type="SMART" id="SM00849">
    <property type="entry name" value="Lactamase_B"/>
    <property type="match status" value="1"/>
</dbReference>
<dbReference type="GeneID" id="91756662"/>